<dbReference type="PaxDb" id="2850-Phatr44374"/>
<dbReference type="InterPro" id="IPR036249">
    <property type="entry name" value="Thioredoxin-like_sf"/>
</dbReference>
<dbReference type="SUPFAM" id="SSF52833">
    <property type="entry name" value="Thioredoxin-like"/>
    <property type="match status" value="1"/>
</dbReference>
<dbReference type="PROSITE" id="PS51352">
    <property type="entry name" value="THIOREDOXIN_2"/>
    <property type="match status" value="1"/>
</dbReference>
<dbReference type="GeneID" id="7198050"/>
<dbReference type="eggNOG" id="ENOG502SQEX">
    <property type="taxonomic scope" value="Eukaryota"/>
</dbReference>
<dbReference type="InParanoid" id="B7FTW4"/>
<protein>
    <recommendedName>
        <fullName evidence="2">Thioredoxin domain-containing protein</fullName>
    </recommendedName>
</protein>
<dbReference type="Proteomes" id="UP000000759">
    <property type="component" value="Chromosome 4"/>
</dbReference>
<evidence type="ECO:0000256" key="1">
    <source>
        <dbReference type="ARBA" id="ARBA00008987"/>
    </source>
</evidence>
<dbReference type="OrthoDB" id="2121326at2759"/>
<dbReference type="Pfam" id="PF00085">
    <property type="entry name" value="Thioredoxin"/>
    <property type="match status" value="1"/>
</dbReference>
<dbReference type="GO" id="GO:0045454">
    <property type="term" value="P:cell redox homeostasis"/>
    <property type="evidence" value="ECO:0007669"/>
    <property type="project" value="TreeGrafter"/>
</dbReference>
<organism evidence="3 4">
    <name type="scientific">Phaeodactylum tricornutum (strain CCAP 1055/1)</name>
    <dbReference type="NCBI Taxonomy" id="556484"/>
    <lineage>
        <taxon>Eukaryota</taxon>
        <taxon>Sar</taxon>
        <taxon>Stramenopiles</taxon>
        <taxon>Ochrophyta</taxon>
        <taxon>Bacillariophyta</taxon>
        <taxon>Bacillariophyceae</taxon>
        <taxon>Bacillariophycidae</taxon>
        <taxon>Naviculales</taxon>
        <taxon>Phaeodactylaceae</taxon>
        <taxon>Phaeodactylum</taxon>
    </lineage>
</organism>
<evidence type="ECO:0000313" key="3">
    <source>
        <dbReference type="EMBL" id="EEC50156.1"/>
    </source>
</evidence>
<dbReference type="PANTHER" id="PTHR43601:SF32">
    <property type="entry name" value="THIOREDOXIN-LIKE 2-2, CHLOROPLASTIC"/>
    <property type="match status" value="1"/>
</dbReference>
<evidence type="ECO:0000313" key="4">
    <source>
        <dbReference type="Proteomes" id="UP000000759"/>
    </source>
</evidence>
<dbReference type="Gene3D" id="3.40.30.10">
    <property type="entry name" value="Glutaredoxin"/>
    <property type="match status" value="1"/>
</dbReference>
<dbReference type="CDD" id="cd02947">
    <property type="entry name" value="TRX_family"/>
    <property type="match status" value="1"/>
</dbReference>
<keyword evidence="4" id="KW-1185">Reference proteome</keyword>
<dbReference type="InterPro" id="IPR013766">
    <property type="entry name" value="Thioredoxin_domain"/>
</dbReference>
<dbReference type="RefSeq" id="XP_002178491.1">
    <property type="nucleotide sequence ID" value="XM_002178455.1"/>
</dbReference>
<evidence type="ECO:0000259" key="2">
    <source>
        <dbReference type="PROSITE" id="PS51352"/>
    </source>
</evidence>
<reference evidence="4" key="2">
    <citation type="submission" date="2008-08" db="EMBL/GenBank/DDBJ databases">
        <authorList>
            <consortium name="Diatom Consortium"/>
            <person name="Grigoriev I."/>
            <person name="Grimwood J."/>
            <person name="Kuo A."/>
            <person name="Otillar R.P."/>
            <person name="Salamov A."/>
            <person name="Detter J.C."/>
            <person name="Lindquist E."/>
            <person name="Shapiro H."/>
            <person name="Lucas S."/>
            <person name="Glavina del Rio T."/>
            <person name="Pitluck S."/>
            <person name="Rokhsar D."/>
            <person name="Bowler C."/>
        </authorList>
    </citation>
    <scope>GENOME REANNOTATION</scope>
    <source>
        <strain evidence="4">CCAP 1055/1</strain>
    </source>
</reference>
<name>B7FTW4_PHATC</name>
<feature type="domain" description="Thioredoxin" evidence="2">
    <location>
        <begin position="89"/>
        <end position="230"/>
    </location>
</feature>
<dbReference type="EMBL" id="CM000607">
    <property type="protein sequence ID" value="EEC50156.1"/>
    <property type="molecule type" value="Genomic_DNA"/>
</dbReference>
<dbReference type="PANTHER" id="PTHR43601">
    <property type="entry name" value="THIOREDOXIN, MITOCHONDRIAL"/>
    <property type="match status" value="1"/>
</dbReference>
<proteinExistence type="inferred from homology"/>
<reference evidence="3 4" key="1">
    <citation type="journal article" date="2008" name="Nature">
        <title>The Phaeodactylum genome reveals the evolutionary history of diatom genomes.</title>
        <authorList>
            <person name="Bowler C."/>
            <person name="Allen A.E."/>
            <person name="Badger J.H."/>
            <person name="Grimwood J."/>
            <person name="Jabbari K."/>
            <person name="Kuo A."/>
            <person name="Maheswari U."/>
            <person name="Martens C."/>
            <person name="Maumus F."/>
            <person name="Otillar R.P."/>
            <person name="Rayko E."/>
            <person name="Salamov A."/>
            <person name="Vandepoele K."/>
            <person name="Beszteri B."/>
            <person name="Gruber A."/>
            <person name="Heijde M."/>
            <person name="Katinka M."/>
            <person name="Mock T."/>
            <person name="Valentin K."/>
            <person name="Verret F."/>
            <person name="Berges J.A."/>
            <person name="Brownlee C."/>
            <person name="Cadoret J.P."/>
            <person name="Chiovitti A."/>
            <person name="Choi C.J."/>
            <person name="Coesel S."/>
            <person name="De Martino A."/>
            <person name="Detter J.C."/>
            <person name="Durkin C."/>
            <person name="Falciatore A."/>
            <person name="Fournet J."/>
            <person name="Haruta M."/>
            <person name="Huysman M.J."/>
            <person name="Jenkins B.D."/>
            <person name="Jiroutova K."/>
            <person name="Jorgensen R.E."/>
            <person name="Joubert Y."/>
            <person name="Kaplan A."/>
            <person name="Kroger N."/>
            <person name="Kroth P.G."/>
            <person name="La Roche J."/>
            <person name="Lindquist E."/>
            <person name="Lommer M."/>
            <person name="Martin-Jezequel V."/>
            <person name="Lopez P.J."/>
            <person name="Lucas S."/>
            <person name="Mangogna M."/>
            <person name="McGinnis K."/>
            <person name="Medlin L.K."/>
            <person name="Montsant A."/>
            <person name="Oudot-Le Secq M.P."/>
            <person name="Napoli C."/>
            <person name="Obornik M."/>
            <person name="Parker M.S."/>
            <person name="Petit J.L."/>
            <person name="Porcel B.M."/>
            <person name="Poulsen N."/>
            <person name="Robison M."/>
            <person name="Rychlewski L."/>
            <person name="Rynearson T.A."/>
            <person name="Schmutz J."/>
            <person name="Shapiro H."/>
            <person name="Siaut M."/>
            <person name="Stanley M."/>
            <person name="Sussman M.R."/>
            <person name="Taylor A.R."/>
            <person name="Vardi A."/>
            <person name="von Dassow P."/>
            <person name="Vyverman W."/>
            <person name="Willis A."/>
            <person name="Wyrwicz L.S."/>
            <person name="Rokhsar D.S."/>
            <person name="Weissenbach J."/>
            <person name="Armbrust E.V."/>
            <person name="Green B.R."/>
            <person name="Van de Peer Y."/>
            <person name="Grigoriev I.V."/>
        </authorList>
    </citation>
    <scope>NUCLEOTIDE SEQUENCE [LARGE SCALE GENOMIC DNA]</scope>
    <source>
        <strain evidence="3 4">CCAP 1055/1</strain>
    </source>
</reference>
<sequence>MFVGIWTLRFHFLCRRRLCSWIFPSATSRNSFAPTFLRPSQGGDSTRSSGKRPYIASLQVVADAEDIDKDRGKRKHDEEETVSSSWIETGTGGFLPNFGSRKISEVATIEDYKKVVVEEPDLLVCVRFFAPWCRACKAVSSRFQRLANEYPKVKFVECPLTKENAYLHQGLGVPSLPYAHIYHPTAGLVEERKINKNVFAEFKNKVLKSYLDGSCPIEYDDEKDGKESLQ</sequence>
<dbReference type="KEGG" id="pti:PHATRDRAFT_44374"/>
<comment type="similarity">
    <text evidence="1">Belongs to the thioredoxin family.</text>
</comment>
<dbReference type="AlphaFoldDB" id="B7FTW4"/>
<accession>B7FTW4</accession>
<gene>
    <name evidence="3" type="ORF">PHATRDRAFT_44374</name>
</gene>
<dbReference type="STRING" id="556484.B7FTW4"/>